<dbReference type="PANTHER" id="PTHR18964:SF149">
    <property type="entry name" value="BIFUNCTIONAL UDP-N-ACETYLGLUCOSAMINE 2-EPIMERASE_N-ACETYLMANNOSAMINE KINASE"/>
    <property type="match status" value="1"/>
</dbReference>
<dbReference type="SUPFAM" id="SSF53067">
    <property type="entry name" value="Actin-like ATPase domain"/>
    <property type="match status" value="1"/>
</dbReference>
<sequence>MAEAPVRTADGTLPECDRGGRWALAIDVGGSSAKVALVREDGTTYPQAPVPTAHLRGSAQLPGQVVAIAADTVRVARDAGFDVRAVGMVVPGIVDASTGRGVSSMLLGWRDVPFADLVREATGLPTAVDHDVRTAARAELATHPGVRDALFVTVGTGVGAAALVDGELRTGAHGYGGEIAHVIVDPDGPPCPCGKRGCVETIASAPAIGAAYALGGGASSIPPDRVPTVLDVLAGVRRGDRAAASVWDRAARALGRAVAVYSEILDPALVLIGGGVSAAGDLLLDPVRDEVHRGVGLPVRPEVRIAALGNTAGVRGAAVLAFRAAGRRSP</sequence>
<dbReference type="GO" id="GO:0016301">
    <property type="term" value="F:kinase activity"/>
    <property type="evidence" value="ECO:0007669"/>
    <property type="project" value="UniProtKB-KW"/>
</dbReference>
<name>A0A917TBG2_9ACTN</name>
<dbReference type="Gene3D" id="3.30.420.40">
    <property type="match status" value="2"/>
</dbReference>
<evidence type="ECO:0000313" key="3">
    <source>
        <dbReference type="Proteomes" id="UP000655208"/>
    </source>
</evidence>
<keyword evidence="2" id="KW-0808">Transferase</keyword>
<dbReference type="PANTHER" id="PTHR18964">
    <property type="entry name" value="ROK (REPRESSOR, ORF, KINASE) FAMILY"/>
    <property type="match status" value="1"/>
</dbReference>
<organism evidence="2 3">
    <name type="scientific">Nakamurella endophytica</name>
    <dbReference type="NCBI Taxonomy" id="1748367"/>
    <lineage>
        <taxon>Bacteria</taxon>
        <taxon>Bacillati</taxon>
        <taxon>Actinomycetota</taxon>
        <taxon>Actinomycetes</taxon>
        <taxon>Nakamurellales</taxon>
        <taxon>Nakamurellaceae</taxon>
        <taxon>Nakamurella</taxon>
    </lineage>
</organism>
<protein>
    <submittedName>
        <fullName evidence="2">Sugar kinase</fullName>
    </submittedName>
</protein>
<accession>A0A917TBG2</accession>
<keyword evidence="3" id="KW-1185">Reference proteome</keyword>
<keyword evidence="2" id="KW-0418">Kinase</keyword>
<dbReference type="Pfam" id="PF00480">
    <property type="entry name" value="ROK"/>
    <property type="match status" value="1"/>
</dbReference>
<dbReference type="InterPro" id="IPR043129">
    <property type="entry name" value="ATPase_NBD"/>
</dbReference>
<gene>
    <name evidence="2" type="ORF">GCM10011594_41980</name>
</gene>
<dbReference type="Proteomes" id="UP000655208">
    <property type="component" value="Unassembled WGS sequence"/>
</dbReference>
<dbReference type="RefSeq" id="WP_188944820.1">
    <property type="nucleotide sequence ID" value="NZ_BMNA01000018.1"/>
</dbReference>
<proteinExistence type="inferred from homology"/>
<comment type="similarity">
    <text evidence="1">Belongs to the ROK (NagC/XylR) family.</text>
</comment>
<reference evidence="2" key="2">
    <citation type="submission" date="2020-09" db="EMBL/GenBank/DDBJ databases">
        <authorList>
            <person name="Sun Q."/>
            <person name="Zhou Y."/>
        </authorList>
    </citation>
    <scope>NUCLEOTIDE SEQUENCE</scope>
    <source>
        <strain evidence="2">CGMCC 4.7308</strain>
    </source>
</reference>
<dbReference type="InterPro" id="IPR000600">
    <property type="entry name" value="ROK"/>
</dbReference>
<evidence type="ECO:0000256" key="1">
    <source>
        <dbReference type="ARBA" id="ARBA00006479"/>
    </source>
</evidence>
<evidence type="ECO:0000313" key="2">
    <source>
        <dbReference type="EMBL" id="GGM17512.1"/>
    </source>
</evidence>
<comment type="caution">
    <text evidence="2">The sequence shown here is derived from an EMBL/GenBank/DDBJ whole genome shotgun (WGS) entry which is preliminary data.</text>
</comment>
<dbReference type="EMBL" id="BMNA01000018">
    <property type="protein sequence ID" value="GGM17512.1"/>
    <property type="molecule type" value="Genomic_DNA"/>
</dbReference>
<reference evidence="2" key="1">
    <citation type="journal article" date="2014" name="Int. J. Syst. Evol. Microbiol.">
        <title>Complete genome sequence of Corynebacterium casei LMG S-19264T (=DSM 44701T), isolated from a smear-ripened cheese.</title>
        <authorList>
            <consortium name="US DOE Joint Genome Institute (JGI-PGF)"/>
            <person name="Walter F."/>
            <person name="Albersmeier A."/>
            <person name="Kalinowski J."/>
            <person name="Ruckert C."/>
        </authorList>
    </citation>
    <scope>NUCLEOTIDE SEQUENCE</scope>
    <source>
        <strain evidence="2">CGMCC 4.7308</strain>
    </source>
</reference>
<dbReference type="AlphaFoldDB" id="A0A917TBG2"/>